<evidence type="ECO:0000256" key="2">
    <source>
        <dbReference type="ARBA" id="ARBA00013161"/>
    </source>
</evidence>
<comment type="catalytic activity">
    <reaction evidence="8">
        <text>tRNA(Trp) + L-tryptophan + ATP = L-tryptophyl-tRNA(Trp) + AMP + diphosphate + H(+)</text>
        <dbReference type="Rhea" id="RHEA:24080"/>
        <dbReference type="Rhea" id="RHEA-COMP:9671"/>
        <dbReference type="Rhea" id="RHEA-COMP:9705"/>
        <dbReference type="ChEBI" id="CHEBI:15378"/>
        <dbReference type="ChEBI" id="CHEBI:30616"/>
        <dbReference type="ChEBI" id="CHEBI:33019"/>
        <dbReference type="ChEBI" id="CHEBI:57912"/>
        <dbReference type="ChEBI" id="CHEBI:78442"/>
        <dbReference type="ChEBI" id="CHEBI:78535"/>
        <dbReference type="ChEBI" id="CHEBI:456215"/>
        <dbReference type="EC" id="6.1.1.2"/>
    </reaction>
</comment>
<organism evidence="11 12">
    <name type="scientific">Candidatus Nanoclepta minutus</name>
    <dbReference type="NCBI Taxonomy" id="1940235"/>
    <lineage>
        <taxon>Archaea</taxon>
        <taxon>Nanobdellota</taxon>
        <taxon>Candidatus Nanoclepta</taxon>
    </lineage>
</organism>
<dbReference type="FunFam" id="1.10.240.10:FF:000007">
    <property type="entry name" value="Tryptophan--tRNA ligase"/>
    <property type="match status" value="1"/>
</dbReference>
<dbReference type="GO" id="GO:0006436">
    <property type="term" value="P:tryptophanyl-tRNA aminoacylation"/>
    <property type="evidence" value="ECO:0007669"/>
    <property type="project" value="UniProtKB-UniRule"/>
</dbReference>
<dbReference type="CDD" id="cd00806">
    <property type="entry name" value="TrpRS_core"/>
    <property type="match status" value="1"/>
</dbReference>
<comment type="caution">
    <text evidence="11">The sequence shown here is derived from an EMBL/GenBank/DDBJ whole genome shotgun (WGS) entry which is preliminary data.</text>
</comment>
<evidence type="ECO:0000256" key="5">
    <source>
        <dbReference type="ARBA" id="ARBA00022840"/>
    </source>
</evidence>
<comment type="similarity">
    <text evidence="1 10">Belongs to the class-I aminoacyl-tRNA synthetase family.</text>
</comment>
<dbReference type="GO" id="GO:0005524">
    <property type="term" value="F:ATP binding"/>
    <property type="evidence" value="ECO:0007669"/>
    <property type="project" value="UniProtKB-KW"/>
</dbReference>
<dbReference type="SUPFAM" id="SSF52374">
    <property type="entry name" value="Nucleotidylyl transferase"/>
    <property type="match status" value="1"/>
</dbReference>
<dbReference type="EC" id="6.1.1.2" evidence="2 9"/>
<name>A0A397WMV3_9ARCH</name>
<protein>
    <recommendedName>
        <fullName evidence="2 9">Tryptophan--tRNA ligase</fullName>
        <ecNumber evidence="2 9">6.1.1.2</ecNumber>
    </recommendedName>
</protein>
<dbReference type="EMBL" id="MWMI01000004">
    <property type="protein sequence ID" value="RIB35231.1"/>
    <property type="molecule type" value="Genomic_DNA"/>
</dbReference>
<dbReference type="AlphaFoldDB" id="A0A397WMV3"/>
<proteinExistence type="inferred from homology"/>
<evidence type="ECO:0000256" key="10">
    <source>
        <dbReference type="RuleBase" id="RU363036"/>
    </source>
</evidence>
<evidence type="ECO:0000256" key="4">
    <source>
        <dbReference type="ARBA" id="ARBA00022741"/>
    </source>
</evidence>
<dbReference type="InterPro" id="IPR002306">
    <property type="entry name" value="Trp-tRNA-ligase"/>
</dbReference>
<dbReference type="Proteomes" id="UP000266622">
    <property type="component" value="Unassembled WGS sequence"/>
</dbReference>
<dbReference type="GO" id="GO:0004830">
    <property type="term" value="F:tryptophan-tRNA ligase activity"/>
    <property type="evidence" value="ECO:0007669"/>
    <property type="project" value="UniProtKB-UniRule"/>
</dbReference>
<dbReference type="PRINTS" id="PR01039">
    <property type="entry name" value="TRNASYNTHTRP"/>
</dbReference>
<keyword evidence="7 10" id="KW-0030">Aminoacyl-tRNA synthetase</keyword>
<dbReference type="InterPro" id="IPR002305">
    <property type="entry name" value="aa-tRNA-synth_Ic"/>
</dbReference>
<dbReference type="GO" id="GO:0005737">
    <property type="term" value="C:cytoplasm"/>
    <property type="evidence" value="ECO:0007669"/>
    <property type="project" value="UniProtKB-UniRule"/>
</dbReference>
<sequence>MNSKVTPWEVDIESEEDYRKLIEEFGVKEIDDNLLNELKEITGDLHVLLRRRFFYAHRGFDELLKEYKNGKSFFIYTGRAPSKSKMHIGHLIPFILVKWLQDKFKVNVYIQIPDEEKYWAKKTDDYEATRQYAYEDARTIASVGLDPDRTFIFINSEYIKHLYKPAIYVAREISIHEAKKVFGFDDSATIGLPFYISLQIVPTFFEESYPLIPCGIDQDPYFRLQRDIAEKFNRKKAITILSKFVWGLQGPYTKMSASDPKSAIFIDDDYETVRYKILKYAFSGGGATLEEHKKYGGKPEIDVSFFWLSVLFEEDDRKLKEIEEGYRKGEITTGELKDYTAKKVWEFLRNIQENRRKIDLDKFMYDGKLASEMWNWEFKI</sequence>
<keyword evidence="4 10" id="KW-0547">Nucleotide-binding</keyword>
<dbReference type="Pfam" id="PF00579">
    <property type="entry name" value="tRNA-synt_1b"/>
    <property type="match status" value="1"/>
</dbReference>
<accession>A0A397WMV3</accession>
<keyword evidence="5 10" id="KW-0067">ATP-binding</keyword>
<evidence type="ECO:0000256" key="9">
    <source>
        <dbReference type="NCBIfam" id="TIGR00233"/>
    </source>
</evidence>
<keyword evidence="3 10" id="KW-0436">Ligase</keyword>
<evidence type="ECO:0000256" key="8">
    <source>
        <dbReference type="ARBA" id="ARBA00049929"/>
    </source>
</evidence>
<evidence type="ECO:0000256" key="3">
    <source>
        <dbReference type="ARBA" id="ARBA00022598"/>
    </source>
</evidence>
<dbReference type="PANTHER" id="PTHR10055:SF1">
    <property type="entry name" value="TRYPTOPHAN--TRNA LIGASE, CYTOPLASMIC"/>
    <property type="match status" value="1"/>
</dbReference>
<dbReference type="PANTHER" id="PTHR10055">
    <property type="entry name" value="TRYPTOPHANYL-TRNA SYNTHETASE"/>
    <property type="match status" value="1"/>
</dbReference>
<dbReference type="InterPro" id="IPR014729">
    <property type="entry name" value="Rossmann-like_a/b/a_fold"/>
</dbReference>
<dbReference type="NCBIfam" id="TIGR00233">
    <property type="entry name" value="trpS"/>
    <property type="match status" value="1"/>
</dbReference>
<evidence type="ECO:0000256" key="1">
    <source>
        <dbReference type="ARBA" id="ARBA00005594"/>
    </source>
</evidence>
<dbReference type="Gene3D" id="1.10.240.10">
    <property type="entry name" value="Tyrosyl-Transfer RNA Synthetase"/>
    <property type="match status" value="1"/>
</dbReference>
<keyword evidence="6 10" id="KW-0648">Protein biosynthesis</keyword>
<evidence type="ECO:0000256" key="7">
    <source>
        <dbReference type="ARBA" id="ARBA00023146"/>
    </source>
</evidence>
<evidence type="ECO:0000256" key="6">
    <source>
        <dbReference type="ARBA" id="ARBA00022917"/>
    </source>
</evidence>
<gene>
    <name evidence="11" type="ORF">BXU00_02800</name>
</gene>
<evidence type="ECO:0000313" key="12">
    <source>
        <dbReference type="Proteomes" id="UP000266622"/>
    </source>
</evidence>
<reference evidence="11 12" key="1">
    <citation type="journal article" date="2018" name="Syst. Appl. Microbiol.">
        <title>A new symbiotic nanoarchaeote (Candidatus Nanoclepta minutus) and its host (Zestosphaera tikiterensis gen. nov., sp. nov.) from a New Zealand hot spring.</title>
        <authorList>
            <person name="St John E."/>
            <person name="Liu Y."/>
            <person name="Podar M."/>
            <person name="Stott M.B."/>
            <person name="Meneghin J."/>
            <person name="Chen Z."/>
            <person name="Lagutin K."/>
            <person name="Mitchell K."/>
            <person name="Reysenbach A.L."/>
        </authorList>
    </citation>
    <scope>NUCLEOTIDE SEQUENCE [LARGE SCALE GENOMIC DNA]</scope>
    <source>
        <strain evidence="11">NZ3</strain>
    </source>
</reference>
<dbReference type="Gene3D" id="3.40.50.620">
    <property type="entry name" value="HUPs"/>
    <property type="match status" value="1"/>
</dbReference>
<dbReference type="NCBIfam" id="NF008927">
    <property type="entry name" value="PRK12285.1-4"/>
    <property type="match status" value="1"/>
</dbReference>
<evidence type="ECO:0000313" key="11">
    <source>
        <dbReference type="EMBL" id="RIB35231.1"/>
    </source>
</evidence>